<reference evidence="3" key="2">
    <citation type="submission" date="2015-01" db="EMBL/GenBank/DDBJ databases">
        <title>Evolutionary Origins and Diversification of the Mycorrhizal Mutualists.</title>
        <authorList>
            <consortium name="DOE Joint Genome Institute"/>
            <consortium name="Mycorrhizal Genomics Consortium"/>
            <person name="Kohler A."/>
            <person name="Kuo A."/>
            <person name="Nagy L.G."/>
            <person name="Floudas D."/>
            <person name="Copeland A."/>
            <person name="Barry K.W."/>
            <person name="Cichocki N."/>
            <person name="Veneault-Fourrey C."/>
            <person name="LaButti K."/>
            <person name="Lindquist E.A."/>
            <person name="Lipzen A."/>
            <person name="Lundell T."/>
            <person name="Morin E."/>
            <person name="Murat C."/>
            <person name="Riley R."/>
            <person name="Ohm R."/>
            <person name="Sun H."/>
            <person name="Tunlid A."/>
            <person name="Henrissat B."/>
            <person name="Grigoriev I.V."/>
            <person name="Hibbett D.S."/>
            <person name="Martin F."/>
        </authorList>
    </citation>
    <scope>NUCLEOTIDE SEQUENCE [LARGE SCALE GENOMIC DNA]</scope>
    <source>
        <strain evidence="3">Marx 270</strain>
    </source>
</reference>
<dbReference type="InterPro" id="IPR016039">
    <property type="entry name" value="Thiolase-like"/>
</dbReference>
<accession>A0A0C3NTS6</accession>
<sequence>MPGTTFKDKNTLLTSVSKGSIGVEILKGLVLVAPMLLSPLPATVAPLWSITKTFTEGSGSKQDVEAPINYIYATLGMDLDYILPFAAVPENGRKIDGLDNKLELAHHIIMLVNLLWILGAIKTKKASGQLVTQPAQVIFPLSPNHGLFGNDDLYSESKISLETLFNHWNSKSWGEYLCLAGAVIGWTCSMGLMDATNIFAREVEAYGVHTFSAKKMAFNILGLMHPLLFSITQVEPIWADLNGRIDHLLDLADITTRIRMDLNKKSELCHAIARDNAPDFKVINGAEGEHALQNINVVPRANFKFDLPTLEPASAFEELSKSRGIIDSEKVIVMTGFAEVGPWHSSWTQWEMEARGEFTIEGCINMARIMGSIKHFDSHLKDGTLHVGWVDAKTGEPVDDNDIRSQYEKEILSHAGVRLIGAYLSLPCDLLLKVASTWHGSWALLSTLTTTSKTVLYMVGWVDAKTGEPVDDKDVRSQYEKEILSHAGVCLIELLEKNTVLEANKTRRSTKDIPTDVIAYDSEIKMLGKKYAVMMEMFLPRTPLTNAMSELSMSPTPIFATAECYANAAVEEHSLVAELDSILPEHLRRLRHTHFFLDVFMQAMQNGHSDILYKLCDNAHEIFGLPKNHFLPVASRLEVPEIVKMLGVNDVGTPNQRFTIWFPFLFKDMKVDVRKPFMNWKPLALILKGALWGKMSLTEGFVRRGGPRTNGQKWKVTAVTPGSIAWAAMVCMFLLSPDKEFPGNGCGQISKIDYYQVFHMYKQVLITKWMGRHIQNIVAEMNHFVFGNPNGATKSKTSVMEDLSVEINAAMAAMDATVLSDDDTDEVAAADSNIHESSSGLSTPDSVSIGDVNVHVIVTSTPAPGMGNTTNSATANSNNVESSTGTTAWNKSSGCHGRGRQAK</sequence>
<keyword evidence="3" id="KW-1185">Reference proteome</keyword>
<feature type="region of interest" description="Disordered" evidence="1">
    <location>
        <begin position="860"/>
        <end position="903"/>
    </location>
</feature>
<dbReference type="InterPro" id="IPR046521">
    <property type="entry name" value="DUF6698"/>
</dbReference>
<dbReference type="Gene3D" id="3.40.50.720">
    <property type="entry name" value="NAD(P)-binding Rossmann-like Domain"/>
    <property type="match status" value="1"/>
</dbReference>
<protein>
    <submittedName>
        <fullName evidence="2">Uncharacterized protein</fullName>
    </submittedName>
</protein>
<evidence type="ECO:0000313" key="2">
    <source>
        <dbReference type="EMBL" id="KIN98820.1"/>
    </source>
</evidence>
<dbReference type="EMBL" id="KN832011">
    <property type="protein sequence ID" value="KIN98820.1"/>
    <property type="molecule type" value="Genomic_DNA"/>
</dbReference>
<dbReference type="Gene3D" id="3.40.47.10">
    <property type="match status" value="2"/>
</dbReference>
<dbReference type="OrthoDB" id="3231188at2759"/>
<name>A0A0C3NTS6_PISTI</name>
<gene>
    <name evidence="2" type="ORF">M404DRAFT_30971</name>
</gene>
<proteinExistence type="predicted"/>
<evidence type="ECO:0000313" key="3">
    <source>
        <dbReference type="Proteomes" id="UP000054217"/>
    </source>
</evidence>
<dbReference type="HOGENOM" id="CLU_321076_0_0_1"/>
<evidence type="ECO:0000256" key="1">
    <source>
        <dbReference type="SAM" id="MobiDB-lite"/>
    </source>
</evidence>
<dbReference type="AlphaFoldDB" id="A0A0C3NTS6"/>
<dbReference type="Proteomes" id="UP000054217">
    <property type="component" value="Unassembled WGS sequence"/>
</dbReference>
<dbReference type="STRING" id="870435.A0A0C3NTS6"/>
<dbReference type="InParanoid" id="A0A0C3NTS6"/>
<reference evidence="2 3" key="1">
    <citation type="submission" date="2014-04" db="EMBL/GenBank/DDBJ databases">
        <authorList>
            <consortium name="DOE Joint Genome Institute"/>
            <person name="Kuo A."/>
            <person name="Kohler A."/>
            <person name="Costa M.D."/>
            <person name="Nagy L.G."/>
            <person name="Floudas D."/>
            <person name="Copeland A."/>
            <person name="Barry K.W."/>
            <person name="Cichocki N."/>
            <person name="Veneault-Fourrey C."/>
            <person name="LaButti K."/>
            <person name="Lindquist E.A."/>
            <person name="Lipzen A."/>
            <person name="Lundell T."/>
            <person name="Morin E."/>
            <person name="Murat C."/>
            <person name="Sun H."/>
            <person name="Tunlid A."/>
            <person name="Henrissat B."/>
            <person name="Grigoriev I.V."/>
            <person name="Hibbett D.S."/>
            <person name="Martin F."/>
            <person name="Nordberg H.P."/>
            <person name="Cantor M.N."/>
            <person name="Hua S.X."/>
        </authorList>
    </citation>
    <scope>NUCLEOTIDE SEQUENCE [LARGE SCALE GENOMIC DNA]</scope>
    <source>
        <strain evidence="2 3">Marx 270</strain>
    </source>
</reference>
<feature type="compositionally biased region" description="Low complexity" evidence="1">
    <location>
        <begin position="868"/>
        <end position="884"/>
    </location>
</feature>
<dbReference type="GO" id="GO:0016746">
    <property type="term" value="F:acyltransferase activity"/>
    <property type="evidence" value="ECO:0007669"/>
    <property type="project" value="InterPro"/>
</dbReference>
<dbReference type="Pfam" id="PF20414">
    <property type="entry name" value="DUF6698"/>
    <property type="match status" value="1"/>
</dbReference>
<organism evidence="2 3">
    <name type="scientific">Pisolithus tinctorius Marx 270</name>
    <dbReference type="NCBI Taxonomy" id="870435"/>
    <lineage>
        <taxon>Eukaryota</taxon>
        <taxon>Fungi</taxon>
        <taxon>Dikarya</taxon>
        <taxon>Basidiomycota</taxon>
        <taxon>Agaricomycotina</taxon>
        <taxon>Agaricomycetes</taxon>
        <taxon>Agaricomycetidae</taxon>
        <taxon>Boletales</taxon>
        <taxon>Sclerodermatineae</taxon>
        <taxon>Pisolithaceae</taxon>
        <taxon>Pisolithus</taxon>
    </lineage>
</organism>